<comment type="caution">
    <text evidence="5">The sequence shown here is derived from an EMBL/GenBank/DDBJ whole genome shotgun (WGS) entry which is preliminary data.</text>
</comment>
<dbReference type="InterPro" id="IPR011009">
    <property type="entry name" value="Kinase-like_dom_sf"/>
</dbReference>
<evidence type="ECO:0000256" key="1">
    <source>
        <dbReference type="ARBA" id="ARBA00022741"/>
    </source>
</evidence>
<dbReference type="PROSITE" id="PS50011">
    <property type="entry name" value="PROTEIN_KINASE_DOM"/>
    <property type="match status" value="1"/>
</dbReference>
<evidence type="ECO:0000259" key="4">
    <source>
        <dbReference type="PROSITE" id="PS50011"/>
    </source>
</evidence>
<dbReference type="PANTHER" id="PTHR24055">
    <property type="entry name" value="MITOGEN-ACTIVATED PROTEIN KINASE"/>
    <property type="match status" value="1"/>
</dbReference>
<evidence type="ECO:0000256" key="3">
    <source>
        <dbReference type="SAM" id="MobiDB-lite"/>
    </source>
</evidence>
<dbReference type="Gene3D" id="1.10.510.10">
    <property type="entry name" value="Transferase(Phosphotransferase) domain 1"/>
    <property type="match status" value="1"/>
</dbReference>
<name>A0AAD7UAM6_9STRA</name>
<dbReference type="InterPro" id="IPR000719">
    <property type="entry name" value="Prot_kinase_dom"/>
</dbReference>
<dbReference type="InterPro" id="IPR050117">
    <property type="entry name" value="MAPK"/>
</dbReference>
<sequence length="376" mass="41960">MDRTYEISGEGTAFRAVRREDIKPVFLKVIRGAMERSRSAQRTCREIAHLHRLAAHPNIAQLRDVHLLDEDVVLVFDWVEVHPVEEEEEEKVSLVAYQLFAAMAYMHSARIAHRDVRPSNLLIDARGRLRICDFGSAIHVSEASARFEDHHDSTDVGRLAYRPFDVLVGADYSGGCAGDVWAAGCVIVELATQEPLFAGDSELEVLAMQMGTLGGPPTPVEARELGNVSLVVLPDARPRPSILDILEKTSEDFAELVSLCLRYTPRRRCSAHAALAHSLFDRLRDDTPTTYHHHPGEQRYHLQCGDALDKGGNPWHPAAYRAKLQAYLKQGRTRQRKTTLMAHLSGESPKKPAPLVAQRQGHRRQKRQDCGAAGVP</sequence>
<evidence type="ECO:0000313" key="5">
    <source>
        <dbReference type="EMBL" id="KAJ8600128.1"/>
    </source>
</evidence>
<evidence type="ECO:0000313" key="6">
    <source>
        <dbReference type="Proteomes" id="UP001230188"/>
    </source>
</evidence>
<dbReference type="SMART" id="SM00219">
    <property type="entry name" value="TyrKc"/>
    <property type="match status" value="1"/>
</dbReference>
<dbReference type="GO" id="GO:0005524">
    <property type="term" value="F:ATP binding"/>
    <property type="evidence" value="ECO:0007669"/>
    <property type="project" value="UniProtKB-KW"/>
</dbReference>
<dbReference type="Pfam" id="PF00069">
    <property type="entry name" value="Pkinase"/>
    <property type="match status" value="1"/>
</dbReference>
<organism evidence="5 6">
    <name type="scientific">Chrysophaeum taylorii</name>
    <dbReference type="NCBI Taxonomy" id="2483200"/>
    <lineage>
        <taxon>Eukaryota</taxon>
        <taxon>Sar</taxon>
        <taxon>Stramenopiles</taxon>
        <taxon>Ochrophyta</taxon>
        <taxon>Pelagophyceae</taxon>
        <taxon>Pelagomonadales</taxon>
        <taxon>Pelagomonadaceae</taxon>
        <taxon>Chrysophaeum</taxon>
    </lineage>
</organism>
<dbReference type="Proteomes" id="UP001230188">
    <property type="component" value="Unassembled WGS sequence"/>
</dbReference>
<proteinExistence type="predicted"/>
<dbReference type="AlphaFoldDB" id="A0AAD7UAM6"/>
<protein>
    <recommendedName>
        <fullName evidence="4">Protein kinase domain-containing protein</fullName>
    </recommendedName>
</protein>
<feature type="domain" description="Protein kinase" evidence="4">
    <location>
        <begin position="1"/>
        <end position="280"/>
    </location>
</feature>
<keyword evidence="2" id="KW-0067">ATP-binding</keyword>
<evidence type="ECO:0000256" key="2">
    <source>
        <dbReference type="ARBA" id="ARBA00022840"/>
    </source>
</evidence>
<reference evidence="5" key="1">
    <citation type="submission" date="2023-01" db="EMBL/GenBank/DDBJ databases">
        <title>Metagenome sequencing of chrysophaentin producing Chrysophaeum taylorii.</title>
        <authorList>
            <person name="Davison J."/>
            <person name="Bewley C."/>
        </authorList>
    </citation>
    <scope>NUCLEOTIDE SEQUENCE</scope>
    <source>
        <strain evidence="5">NIES-1699</strain>
    </source>
</reference>
<dbReference type="InterPro" id="IPR020635">
    <property type="entry name" value="Tyr_kinase_cat_dom"/>
</dbReference>
<gene>
    <name evidence="5" type="ORF">CTAYLR_003459</name>
</gene>
<dbReference type="EMBL" id="JAQMWT010000529">
    <property type="protein sequence ID" value="KAJ8600128.1"/>
    <property type="molecule type" value="Genomic_DNA"/>
</dbReference>
<dbReference type="GO" id="GO:0004713">
    <property type="term" value="F:protein tyrosine kinase activity"/>
    <property type="evidence" value="ECO:0007669"/>
    <property type="project" value="InterPro"/>
</dbReference>
<accession>A0AAD7UAM6</accession>
<dbReference type="Gene3D" id="3.30.200.20">
    <property type="entry name" value="Phosphorylase Kinase, domain 1"/>
    <property type="match status" value="1"/>
</dbReference>
<feature type="region of interest" description="Disordered" evidence="3">
    <location>
        <begin position="333"/>
        <end position="376"/>
    </location>
</feature>
<dbReference type="SUPFAM" id="SSF56112">
    <property type="entry name" value="Protein kinase-like (PK-like)"/>
    <property type="match status" value="1"/>
</dbReference>
<keyword evidence="6" id="KW-1185">Reference proteome</keyword>
<keyword evidence="1" id="KW-0547">Nucleotide-binding</keyword>